<dbReference type="InterPro" id="IPR050213">
    <property type="entry name" value="GST_superfamily"/>
</dbReference>
<dbReference type="Pfam" id="PF14497">
    <property type="entry name" value="GST_C_3"/>
    <property type="match status" value="1"/>
</dbReference>
<dbReference type="OrthoDB" id="414243at2759"/>
<dbReference type="InterPro" id="IPR036249">
    <property type="entry name" value="Thioredoxin-like_sf"/>
</dbReference>
<dbReference type="InterPro" id="IPR040079">
    <property type="entry name" value="Glutathione_S-Trfase"/>
</dbReference>
<dbReference type="InParanoid" id="A0A1X7UUN7"/>
<dbReference type="Gene3D" id="1.20.1050.10">
    <property type="match status" value="1"/>
</dbReference>
<dbReference type="Proteomes" id="UP000007879">
    <property type="component" value="Unassembled WGS sequence"/>
</dbReference>
<protein>
    <recommendedName>
        <fullName evidence="5">Glutathione S-transferase</fullName>
    </recommendedName>
</protein>
<feature type="domain" description="GST N-terminal" evidence="1">
    <location>
        <begin position="2"/>
        <end position="79"/>
    </location>
</feature>
<dbReference type="SFLD" id="SFLDG00363">
    <property type="entry name" value="AMPS_(cytGST):_Alpha-__Mu-__Pi"/>
    <property type="match status" value="1"/>
</dbReference>
<dbReference type="InterPro" id="IPR004045">
    <property type="entry name" value="Glutathione_S-Trfase_N"/>
</dbReference>
<dbReference type="CDD" id="cd03192">
    <property type="entry name" value="GST_C_Sigma_like"/>
    <property type="match status" value="1"/>
</dbReference>
<dbReference type="STRING" id="400682.A0A1X7UUN7"/>
<dbReference type="PROSITE" id="PS50404">
    <property type="entry name" value="GST_NTER"/>
    <property type="match status" value="1"/>
</dbReference>
<dbReference type="PANTHER" id="PTHR11571:SF150">
    <property type="entry name" value="GLUTATHIONE S-TRANSFERASE"/>
    <property type="match status" value="1"/>
</dbReference>
<dbReference type="Gene3D" id="3.40.30.10">
    <property type="entry name" value="Glutaredoxin"/>
    <property type="match status" value="1"/>
</dbReference>
<dbReference type="EnsemblMetazoa" id="XM_003386694.3">
    <property type="protein sequence ID" value="XP_003386742.1"/>
    <property type="gene ID" value="LOC100638262"/>
</dbReference>
<organism evidence="3">
    <name type="scientific">Amphimedon queenslandica</name>
    <name type="common">Sponge</name>
    <dbReference type="NCBI Taxonomy" id="400682"/>
    <lineage>
        <taxon>Eukaryota</taxon>
        <taxon>Metazoa</taxon>
        <taxon>Porifera</taxon>
        <taxon>Demospongiae</taxon>
        <taxon>Heteroscleromorpha</taxon>
        <taxon>Haplosclerida</taxon>
        <taxon>Niphatidae</taxon>
        <taxon>Amphimedon</taxon>
    </lineage>
</organism>
<dbReference type="PANTHER" id="PTHR11571">
    <property type="entry name" value="GLUTATHIONE S-TRANSFERASE"/>
    <property type="match status" value="1"/>
</dbReference>
<dbReference type="CDD" id="cd03039">
    <property type="entry name" value="GST_N_Sigma_like"/>
    <property type="match status" value="1"/>
</dbReference>
<dbReference type="FunFam" id="3.40.30.10:FF:000035">
    <property type="entry name" value="hematopoietic prostaglandin D synthase"/>
    <property type="match status" value="1"/>
</dbReference>
<dbReference type="SUPFAM" id="SSF52833">
    <property type="entry name" value="Thioredoxin-like"/>
    <property type="match status" value="1"/>
</dbReference>
<keyword evidence="4" id="KW-1185">Reference proteome</keyword>
<evidence type="ECO:0008006" key="5">
    <source>
        <dbReference type="Google" id="ProtNLM"/>
    </source>
</evidence>
<dbReference type="GO" id="GO:0004364">
    <property type="term" value="F:glutathione transferase activity"/>
    <property type="evidence" value="ECO:0007669"/>
    <property type="project" value="TreeGrafter"/>
</dbReference>
<evidence type="ECO:0000313" key="4">
    <source>
        <dbReference type="Proteomes" id="UP000007879"/>
    </source>
</evidence>
<dbReference type="FunFam" id="1.20.1050.10:FF:000030">
    <property type="entry name" value="Glutathione S-transferase S1"/>
    <property type="match status" value="1"/>
</dbReference>
<gene>
    <name evidence="3" type="primary">100638262</name>
</gene>
<dbReference type="InterPro" id="IPR010987">
    <property type="entry name" value="Glutathione-S-Trfase_C-like"/>
</dbReference>
<dbReference type="InterPro" id="IPR004046">
    <property type="entry name" value="GST_C"/>
</dbReference>
<dbReference type="KEGG" id="aqu:100638262"/>
<feature type="domain" description="GST C-terminal" evidence="2">
    <location>
        <begin position="81"/>
        <end position="200"/>
    </location>
</feature>
<dbReference type="AlphaFoldDB" id="A0A1X7UUN7"/>
<dbReference type="GO" id="GO:0006749">
    <property type="term" value="P:glutathione metabolic process"/>
    <property type="evidence" value="ECO:0007669"/>
    <property type="project" value="TreeGrafter"/>
</dbReference>
<evidence type="ECO:0000313" key="3">
    <source>
        <dbReference type="EnsemblMetazoa" id="Aqu2.1.31381_001"/>
    </source>
</evidence>
<dbReference type="SFLD" id="SFLDS00019">
    <property type="entry name" value="Glutathione_Transferase_(cytos"/>
    <property type="match status" value="1"/>
</dbReference>
<dbReference type="OMA" id="IEAMWND"/>
<reference evidence="3" key="2">
    <citation type="submission" date="2017-05" db="UniProtKB">
        <authorList>
            <consortium name="EnsemblMetazoa"/>
        </authorList>
    </citation>
    <scope>IDENTIFICATION</scope>
</reference>
<reference evidence="4" key="1">
    <citation type="journal article" date="2010" name="Nature">
        <title>The Amphimedon queenslandica genome and the evolution of animal complexity.</title>
        <authorList>
            <person name="Srivastava M."/>
            <person name="Simakov O."/>
            <person name="Chapman J."/>
            <person name="Fahey B."/>
            <person name="Gauthier M.E."/>
            <person name="Mitros T."/>
            <person name="Richards G.S."/>
            <person name="Conaco C."/>
            <person name="Dacre M."/>
            <person name="Hellsten U."/>
            <person name="Larroux C."/>
            <person name="Putnam N.H."/>
            <person name="Stanke M."/>
            <person name="Adamska M."/>
            <person name="Darling A."/>
            <person name="Degnan S.M."/>
            <person name="Oakley T.H."/>
            <person name="Plachetzki D.C."/>
            <person name="Zhai Y."/>
            <person name="Adamski M."/>
            <person name="Calcino A."/>
            <person name="Cummins S.F."/>
            <person name="Goodstein D.M."/>
            <person name="Harris C."/>
            <person name="Jackson D.J."/>
            <person name="Leys S.P."/>
            <person name="Shu S."/>
            <person name="Woodcroft B.J."/>
            <person name="Vervoort M."/>
            <person name="Kosik K.S."/>
            <person name="Manning G."/>
            <person name="Degnan B.M."/>
            <person name="Rokhsar D.S."/>
        </authorList>
    </citation>
    <scope>NUCLEOTIDE SEQUENCE [LARGE SCALE GENOMIC DNA]</scope>
</reference>
<dbReference type="PROSITE" id="PS50405">
    <property type="entry name" value="GST_CTER"/>
    <property type="match status" value="1"/>
</dbReference>
<dbReference type="EnsemblMetazoa" id="Aqu2.1.31381_001">
    <property type="protein sequence ID" value="Aqu2.1.31381_001"/>
    <property type="gene ID" value="Aqu2.1.31381"/>
</dbReference>
<dbReference type="eggNOG" id="KOG1695">
    <property type="taxonomic scope" value="Eukaryota"/>
</dbReference>
<evidence type="ECO:0000259" key="2">
    <source>
        <dbReference type="PROSITE" id="PS50405"/>
    </source>
</evidence>
<accession>A0A1X7UUN7</accession>
<dbReference type="SFLD" id="SFLDG01205">
    <property type="entry name" value="AMPS.1"/>
    <property type="match status" value="1"/>
</dbReference>
<dbReference type="Pfam" id="PF02798">
    <property type="entry name" value="GST_N"/>
    <property type="match status" value="1"/>
</dbReference>
<proteinExistence type="predicted"/>
<dbReference type="SUPFAM" id="SSF47616">
    <property type="entry name" value="GST C-terminal domain-like"/>
    <property type="match status" value="1"/>
</dbReference>
<dbReference type="InterPro" id="IPR036282">
    <property type="entry name" value="Glutathione-S-Trfase_C_sf"/>
</dbReference>
<evidence type="ECO:0000259" key="1">
    <source>
        <dbReference type="PROSITE" id="PS50404"/>
    </source>
</evidence>
<dbReference type="FunCoup" id="A0A1X7UUN7">
    <property type="interactions" value="17"/>
</dbReference>
<sequence>MSEYKLYYFNGKGRAEAIRLLFAYKGIKYEDIRLQGEKWTEFKPQTPFGSMPVLEEGGKKLAGSLVVLRYLGEKFGLAGSNAWENAQIASISDFTNDFLTEAIKLHFEKDETKKAELQKRMQEELVPKYLGKLNELATDGYLFGNSFTWVDFQLFHMFQGMDEKFPGVKGMFPNLDKLKANVEANENVAKWLKERPETPF</sequence>
<name>A0A1X7UUN7_AMPQE</name>